<dbReference type="PANTHER" id="PTHR43201:SF5">
    <property type="entry name" value="MEDIUM-CHAIN ACYL-COA LIGASE ACSF2, MITOCHONDRIAL"/>
    <property type="match status" value="1"/>
</dbReference>
<reference evidence="6 7" key="1">
    <citation type="submission" date="2018-07" db="EMBL/GenBank/DDBJ databases">
        <title>Genomic Encyclopedia of Type Strains, Phase IV (KMG-IV): sequencing the most valuable type-strain genomes for metagenomic binning, comparative biology and taxonomic classification.</title>
        <authorList>
            <person name="Goeker M."/>
        </authorList>
    </citation>
    <scope>NUCLEOTIDE SEQUENCE [LARGE SCALE GENOMIC DNA]</scope>
    <source>
        <strain evidence="6 7">DSM 44290</strain>
    </source>
</reference>
<evidence type="ECO:0000256" key="3">
    <source>
        <dbReference type="SAM" id="MobiDB-lite"/>
    </source>
</evidence>
<keyword evidence="7" id="KW-1185">Reference proteome</keyword>
<dbReference type="Pfam" id="PF00501">
    <property type="entry name" value="AMP-binding"/>
    <property type="match status" value="1"/>
</dbReference>
<feature type="domain" description="AMP-dependent synthetase/ligase" evidence="4">
    <location>
        <begin position="29"/>
        <end position="516"/>
    </location>
</feature>
<dbReference type="Gene3D" id="3.40.50.980">
    <property type="match status" value="1"/>
</dbReference>
<dbReference type="PANTHER" id="PTHR43201">
    <property type="entry name" value="ACYL-COA SYNTHETASE"/>
    <property type="match status" value="1"/>
</dbReference>
<dbReference type="Gene3D" id="3.30.300.30">
    <property type="match status" value="1"/>
</dbReference>
<comment type="similarity">
    <text evidence="1">Belongs to the ATP-dependent AMP-binding enzyme family.</text>
</comment>
<proteinExistence type="inferred from homology"/>
<dbReference type="AlphaFoldDB" id="A0A370IAV8"/>
<feature type="domain" description="AMP-binding enzyme C-terminal" evidence="5">
    <location>
        <begin position="568"/>
        <end position="644"/>
    </location>
</feature>
<evidence type="ECO:0000313" key="7">
    <source>
        <dbReference type="Proteomes" id="UP000254869"/>
    </source>
</evidence>
<name>A0A370IAV8_9NOCA</name>
<keyword evidence="2" id="KW-0436">Ligase</keyword>
<dbReference type="InterPro" id="IPR025110">
    <property type="entry name" value="AMP-bd_C"/>
</dbReference>
<comment type="caution">
    <text evidence="6">The sequence shown here is derived from an EMBL/GenBank/DDBJ whole genome shotgun (WGS) entry which is preliminary data.</text>
</comment>
<dbReference type="Proteomes" id="UP000254869">
    <property type="component" value="Unassembled WGS sequence"/>
</dbReference>
<dbReference type="RefSeq" id="WP_245997111.1">
    <property type="nucleotide sequence ID" value="NZ_QQBC01000002.1"/>
</dbReference>
<dbReference type="STRING" id="1210086.GCA_001613105_07862"/>
<dbReference type="Gene3D" id="3.40.50.12780">
    <property type="entry name" value="N-terminal domain of ligase-like"/>
    <property type="match status" value="1"/>
</dbReference>
<evidence type="ECO:0000313" key="6">
    <source>
        <dbReference type="EMBL" id="RDI67847.1"/>
    </source>
</evidence>
<dbReference type="InterPro" id="IPR000873">
    <property type="entry name" value="AMP-dep_synth/lig_dom"/>
</dbReference>
<evidence type="ECO:0000259" key="5">
    <source>
        <dbReference type="Pfam" id="PF13193"/>
    </source>
</evidence>
<dbReference type="InterPro" id="IPR042099">
    <property type="entry name" value="ANL_N_sf"/>
</dbReference>
<dbReference type="GO" id="GO:0006631">
    <property type="term" value="P:fatty acid metabolic process"/>
    <property type="evidence" value="ECO:0007669"/>
    <property type="project" value="TreeGrafter"/>
</dbReference>
<gene>
    <name evidence="6" type="ORF">DFR76_102247</name>
</gene>
<dbReference type="SUPFAM" id="SSF56801">
    <property type="entry name" value="Acetyl-CoA synthetase-like"/>
    <property type="match status" value="1"/>
</dbReference>
<evidence type="ECO:0000256" key="2">
    <source>
        <dbReference type="ARBA" id="ARBA00022598"/>
    </source>
</evidence>
<feature type="region of interest" description="Disordered" evidence="3">
    <location>
        <begin position="151"/>
        <end position="242"/>
    </location>
</feature>
<evidence type="ECO:0000259" key="4">
    <source>
        <dbReference type="Pfam" id="PF00501"/>
    </source>
</evidence>
<sequence>MPTCHPESTVRHYRDRGWWGPETLPLLLRERVAATPDAPAITDPPNLTELTGATPRTLTWREFDDYSTDLAAQLLTHRIGQGDTIAVQLPNSINQVALYCALWRIGAIATPMPTSYRRHELSTILTATNAAAIITVGTFSDRHPAAEALELVGPQPPRPAPHAPTSGARVSGQNCGRPARDPERSGANSQVRGAGSYDLDRGWQGLGPDPRGRGAGSYGLDRDLQGPGLDSQGPGVASQFPRPSEARAGVGVLVFAFGPGVPDGVVELGGSLVGDRKVVRDYEAELVTTVNDRVTVCWTSGTEAAPKGVPRCHGDWLAVGRGVRDALGVTSESVILNPFPLVNMAGFAAALLPWLLAGGHLVQHQPFDLAVFLGQLARHRATHTTMAPALLTMLLNNEGLRAAADLSSLRRVGSGGAPLPPVVVRRWQEELGIEVVNFFGSNEGVCLLGSPVDFPDPTLRAQHLPRYGTPGVRWSTGLADSTEVRLVDTVTGEQVTEPGGRGELRLRGPAVFGGYLPGTAAADPFDADGFLCSGDVFEICGPDGRYLRFVDRVKEIIIRGGMNIAPAEIEALLADRPGVAEVAIVGYPDPVLGERCCAFVAPAPGATVTLEDLVAWLRARDVASFKLPERIEIVEALPRNPVGKLLRRELRQRIQ</sequence>
<dbReference type="Pfam" id="PF13193">
    <property type="entry name" value="AMP-binding_C"/>
    <property type="match status" value="1"/>
</dbReference>
<accession>A0A370IAV8</accession>
<dbReference type="GO" id="GO:0031956">
    <property type="term" value="F:medium-chain fatty acid-CoA ligase activity"/>
    <property type="evidence" value="ECO:0007669"/>
    <property type="project" value="TreeGrafter"/>
</dbReference>
<organism evidence="6 7">
    <name type="scientific">Nocardia pseudobrasiliensis</name>
    <dbReference type="NCBI Taxonomy" id="45979"/>
    <lineage>
        <taxon>Bacteria</taxon>
        <taxon>Bacillati</taxon>
        <taxon>Actinomycetota</taxon>
        <taxon>Actinomycetes</taxon>
        <taxon>Mycobacteriales</taxon>
        <taxon>Nocardiaceae</taxon>
        <taxon>Nocardia</taxon>
    </lineage>
</organism>
<dbReference type="InterPro" id="IPR045851">
    <property type="entry name" value="AMP-bd_C_sf"/>
</dbReference>
<dbReference type="EMBL" id="QQBC01000002">
    <property type="protein sequence ID" value="RDI67847.1"/>
    <property type="molecule type" value="Genomic_DNA"/>
</dbReference>
<protein>
    <submittedName>
        <fullName evidence="6">AMP-binding enzyme</fullName>
    </submittedName>
</protein>
<dbReference type="CDD" id="cd04433">
    <property type="entry name" value="AFD_class_I"/>
    <property type="match status" value="1"/>
</dbReference>
<evidence type="ECO:0000256" key="1">
    <source>
        <dbReference type="ARBA" id="ARBA00006432"/>
    </source>
</evidence>